<dbReference type="Proteomes" id="UP000053237">
    <property type="component" value="Unassembled WGS sequence"/>
</dbReference>
<sequence>MSHHKIELTTKFRSLPIVSSGRVIACVCDVPMHATSPVDPSNRKILRMGSSCCEIILTISLPAMPAIMAQTVFFQSIFNQFSLRKSHKFFNQGSWNKRSTPNRFRYLECVQYYNLII</sequence>
<dbReference type="AlphaFoldDB" id="A0A024G0Q7"/>
<gene>
    <name evidence="1" type="ORF">BN9_011910</name>
</gene>
<dbReference type="EMBL" id="CAIX01000008">
    <property type="protein sequence ID" value="CCI40407.1"/>
    <property type="molecule type" value="Genomic_DNA"/>
</dbReference>
<reference evidence="1 2" key="1">
    <citation type="submission" date="2012-05" db="EMBL/GenBank/DDBJ databases">
        <title>Recombination and specialization in a pathogen metapopulation.</title>
        <authorList>
            <person name="Gardiner A."/>
            <person name="Kemen E."/>
            <person name="Schultz-Larsen T."/>
            <person name="MacLean D."/>
            <person name="Van Oosterhout C."/>
            <person name="Jones J.D.G."/>
        </authorList>
    </citation>
    <scope>NUCLEOTIDE SEQUENCE [LARGE SCALE GENOMIC DNA]</scope>
    <source>
        <strain evidence="1 2">Ac Nc2</strain>
    </source>
</reference>
<evidence type="ECO:0000313" key="1">
    <source>
        <dbReference type="EMBL" id="CCI40407.1"/>
    </source>
</evidence>
<organism evidence="1 2">
    <name type="scientific">Albugo candida</name>
    <dbReference type="NCBI Taxonomy" id="65357"/>
    <lineage>
        <taxon>Eukaryota</taxon>
        <taxon>Sar</taxon>
        <taxon>Stramenopiles</taxon>
        <taxon>Oomycota</taxon>
        <taxon>Peronosporomycetes</taxon>
        <taxon>Albuginales</taxon>
        <taxon>Albuginaceae</taxon>
        <taxon>Albugo</taxon>
    </lineage>
</organism>
<name>A0A024G0Q7_9STRA</name>
<evidence type="ECO:0000313" key="2">
    <source>
        <dbReference type="Proteomes" id="UP000053237"/>
    </source>
</evidence>
<proteinExistence type="predicted"/>
<comment type="caution">
    <text evidence="1">The sequence shown here is derived from an EMBL/GenBank/DDBJ whole genome shotgun (WGS) entry which is preliminary data.</text>
</comment>
<accession>A0A024G0Q7</accession>
<keyword evidence="2" id="KW-1185">Reference proteome</keyword>
<protein>
    <submittedName>
        <fullName evidence="1">Uncharacterized protein</fullName>
    </submittedName>
</protein>
<dbReference type="InParanoid" id="A0A024G0Q7"/>